<dbReference type="OrthoDB" id="2154311at2759"/>
<dbReference type="AlphaFoldDB" id="A0A4C2A608"/>
<proteinExistence type="predicted"/>
<evidence type="ECO:0000313" key="2">
    <source>
        <dbReference type="Proteomes" id="UP000299102"/>
    </source>
</evidence>
<accession>A0A4C2A608</accession>
<keyword evidence="1" id="KW-0808">Transferase</keyword>
<gene>
    <name evidence="1" type="ORF">EVAR_8590_1</name>
</gene>
<dbReference type="GO" id="GO:0032259">
    <property type="term" value="P:methylation"/>
    <property type="evidence" value="ECO:0007669"/>
    <property type="project" value="UniProtKB-KW"/>
</dbReference>
<organism evidence="1 2">
    <name type="scientific">Eumeta variegata</name>
    <name type="common">Bagworm moth</name>
    <name type="synonym">Eumeta japonica</name>
    <dbReference type="NCBI Taxonomy" id="151549"/>
    <lineage>
        <taxon>Eukaryota</taxon>
        <taxon>Metazoa</taxon>
        <taxon>Ecdysozoa</taxon>
        <taxon>Arthropoda</taxon>
        <taxon>Hexapoda</taxon>
        <taxon>Insecta</taxon>
        <taxon>Pterygota</taxon>
        <taxon>Neoptera</taxon>
        <taxon>Endopterygota</taxon>
        <taxon>Lepidoptera</taxon>
        <taxon>Glossata</taxon>
        <taxon>Ditrysia</taxon>
        <taxon>Tineoidea</taxon>
        <taxon>Psychidae</taxon>
        <taxon>Oiketicinae</taxon>
        <taxon>Eumeta</taxon>
    </lineage>
</organism>
<dbReference type="Proteomes" id="UP000299102">
    <property type="component" value="Unassembled WGS sequence"/>
</dbReference>
<reference evidence="1 2" key="1">
    <citation type="journal article" date="2019" name="Commun. Biol.">
        <title>The bagworm genome reveals a unique fibroin gene that provides high tensile strength.</title>
        <authorList>
            <person name="Kono N."/>
            <person name="Nakamura H."/>
            <person name="Ohtoshi R."/>
            <person name="Tomita M."/>
            <person name="Numata K."/>
            <person name="Arakawa K."/>
        </authorList>
    </citation>
    <scope>NUCLEOTIDE SEQUENCE [LARGE SCALE GENOMIC DNA]</scope>
</reference>
<protein>
    <submittedName>
        <fullName evidence="1">Small RNA 2'-O-methyltransferase</fullName>
    </submittedName>
</protein>
<keyword evidence="1" id="KW-0489">Methyltransferase</keyword>
<comment type="caution">
    <text evidence="1">The sequence shown here is derived from an EMBL/GenBank/DDBJ whole genome shotgun (WGS) entry which is preliminary data.</text>
</comment>
<dbReference type="EMBL" id="BGZK01002738">
    <property type="protein sequence ID" value="GBP96126.1"/>
    <property type="molecule type" value="Genomic_DNA"/>
</dbReference>
<keyword evidence="2" id="KW-1185">Reference proteome</keyword>
<evidence type="ECO:0000313" key="1">
    <source>
        <dbReference type="EMBL" id="GBP96126.1"/>
    </source>
</evidence>
<dbReference type="GO" id="GO:0008168">
    <property type="term" value="F:methyltransferase activity"/>
    <property type="evidence" value="ECO:0007669"/>
    <property type="project" value="UniProtKB-KW"/>
</dbReference>
<sequence>MVTKMRQLRKMLHIDNREFKDADIQVPLWNNINWGENAPYWNQYYKIVREYKYPIEANSEEQRILDVITEEISKHVDLQDQNDNFDCRTEIPIEQIMWAVEHITQDVDKIKELLEWNGYQIVDNVVIHTRSVLDNSHVSHDGDYSQETPTDVKPTKIFVL</sequence>
<name>A0A4C2A608_EUMVA</name>